<keyword evidence="1" id="KW-0812">Transmembrane</keyword>
<evidence type="ECO:0000313" key="2">
    <source>
        <dbReference type="EMBL" id="CEK65923.1"/>
    </source>
</evidence>
<keyword evidence="1" id="KW-0472">Membrane</keyword>
<sequence>METEFVEKYSEIWRDVTEPNYGYVIVVVSAVSFYAVSQVAACLTPLVARKSSSFKWKNVSVSFVHSIICSVWTAFCFSERPDMAEDLITVYTSLSHG</sequence>
<name>A0A0B6ZBT0_9EUPU</name>
<dbReference type="EMBL" id="HACG01019058">
    <property type="protein sequence ID" value="CEK65923.1"/>
    <property type="molecule type" value="Transcribed_RNA"/>
</dbReference>
<feature type="transmembrane region" description="Helical" evidence="1">
    <location>
        <begin position="20"/>
        <end position="48"/>
    </location>
</feature>
<gene>
    <name evidence="2" type="primary">ORF56717</name>
</gene>
<organism evidence="2">
    <name type="scientific">Arion vulgaris</name>
    <dbReference type="NCBI Taxonomy" id="1028688"/>
    <lineage>
        <taxon>Eukaryota</taxon>
        <taxon>Metazoa</taxon>
        <taxon>Spiralia</taxon>
        <taxon>Lophotrochozoa</taxon>
        <taxon>Mollusca</taxon>
        <taxon>Gastropoda</taxon>
        <taxon>Heterobranchia</taxon>
        <taxon>Euthyneura</taxon>
        <taxon>Panpulmonata</taxon>
        <taxon>Eupulmonata</taxon>
        <taxon>Stylommatophora</taxon>
        <taxon>Helicina</taxon>
        <taxon>Arionoidea</taxon>
        <taxon>Arionidae</taxon>
        <taxon>Arion</taxon>
    </lineage>
</organism>
<keyword evidence="1" id="KW-1133">Transmembrane helix</keyword>
<evidence type="ECO:0000256" key="1">
    <source>
        <dbReference type="SAM" id="Phobius"/>
    </source>
</evidence>
<proteinExistence type="predicted"/>
<accession>A0A0B6ZBT0</accession>
<protein>
    <submittedName>
        <fullName evidence="2">Uncharacterized protein</fullName>
    </submittedName>
</protein>
<reference evidence="2" key="1">
    <citation type="submission" date="2014-12" db="EMBL/GenBank/DDBJ databases">
        <title>Insight into the proteome of Arion vulgaris.</title>
        <authorList>
            <person name="Aradska J."/>
            <person name="Bulat T."/>
            <person name="Smidak R."/>
            <person name="Sarate P."/>
            <person name="Gangsoo J."/>
            <person name="Sialana F."/>
            <person name="Bilban M."/>
            <person name="Lubec G."/>
        </authorList>
    </citation>
    <scope>NUCLEOTIDE SEQUENCE</scope>
    <source>
        <tissue evidence="2">Skin</tissue>
    </source>
</reference>
<dbReference type="AlphaFoldDB" id="A0A0B6ZBT0"/>
<feature type="non-terminal residue" evidence="2">
    <location>
        <position position="97"/>
    </location>
</feature>